<feature type="binding site" evidence="11">
    <location>
        <begin position="127"/>
        <end position="133"/>
    </location>
    <ligand>
        <name>ATP</name>
        <dbReference type="ChEBI" id="CHEBI:30616"/>
    </ligand>
</feature>
<evidence type="ECO:0000256" key="12">
    <source>
        <dbReference type="NCBIfam" id="TIGR00131"/>
    </source>
</evidence>
<feature type="binding site" evidence="11">
    <location>
        <position position="133"/>
    </location>
    <ligand>
        <name>Mg(2+)</name>
        <dbReference type="ChEBI" id="CHEBI:18420"/>
    </ligand>
</feature>
<evidence type="ECO:0000256" key="7">
    <source>
        <dbReference type="ARBA" id="ARBA00022840"/>
    </source>
</evidence>
<evidence type="ECO:0000256" key="9">
    <source>
        <dbReference type="ARBA" id="ARBA00023144"/>
    </source>
</evidence>
<dbReference type="InterPro" id="IPR013750">
    <property type="entry name" value="GHMP_kinase_C_dom"/>
</dbReference>
<keyword evidence="10 11" id="KW-0119">Carbohydrate metabolism</keyword>
<keyword evidence="8 11" id="KW-0460">Magnesium</keyword>
<dbReference type="InterPro" id="IPR019741">
    <property type="entry name" value="Galactokinase_CS"/>
</dbReference>
<dbReference type="SUPFAM" id="SSF55060">
    <property type="entry name" value="GHMP Kinase, C-terminal domain"/>
    <property type="match status" value="1"/>
</dbReference>
<feature type="site" description="Transition state stabilizer" evidence="11">
    <location>
        <position position="30"/>
    </location>
</feature>
<evidence type="ECO:0000256" key="2">
    <source>
        <dbReference type="ARBA" id="ARBA00022490"/>
    </source>
</evidence>
<evidence type="ECO:0000259" key="14">
    <source>
        <dbReference type="Pfam" id="PF08544"/>
    </source>
</evidence>
<dbReference type="Proteomes" id="UP000247922">
    <property type="component" value="Unassembled WGS sequence"/>
</dbReference>
<evidence type="ECO:0000313" key="16">
    <source>
        <dbReference type="EMBL" id="PXW92134.1"/>
    </source>
</evidence>
<dbReference type="InterPro" id="IPR019539">
    <property type="entry name" value="GalKase_N"/>
</dbReference>
<feature type="binding site" evidence="11">
    <location>
        <position position="70"/>
    </location>
    <ligand>
        <name>ATP</name>
        <dbReference type="ChEBI" id="CHEBI:30616"/>
    </ligand>
</feature>
<dbReference type="NCBIfam" id="NF003705">
    <property type="entry name" value="PRK05322.1"/>
    <property type="match status" value="1"/>
</dbReference>
<feature type="domain" description="Galactokinase N-terminal" evidence="15">
    <location>
        <begin position="11"/>
        <end position="60"/>
    </location>
</feature>
<reference evidence="16 17" key="1">
    <citation type="submission" date="2018-05" db="EMBL/GenBank/DDBJ databases">
        <title>Genomic Encyclopedia of Type Strains, Phase IV (KMG-IV): sequencing the most valuable type-strain genomes for metagenomic binning, comparative biology and taxonomic classification.</title>
        <authorList>
            <person name="Goeker M."/>
        </authorList>
    </citation>
    <scope>NUCLEOTIDE SEQUENCE [LARGE SCALE GENOMIC DNA]</scope>
    <source>
        <strain evidence="16 17">DSM 22440</strain>
    </source>
</reference>
<dbReference type="FunFam" id="3.30.230.10:FF:000017">
    <property type="entry name" value="Galactokinase"/>
    <property type="match status" value="1"/>
</dbReference>
<keyword evidence="17" id="KW-1185">Reference proteome</keyword>
<dbReference type="InterPro" id="IPR000705">
    <property type="entry name" value="Galactokinase"/>
</dbReference>
<dbReference type="InterPro" id="IPR014721">
    <property type="entry name" value="Ribsml_uS5_D2-typ_fold_subgr"/>
</dbReference>
<feature type="domain" description="GHMP kinase C-terminal" evidence="14">
    <location>
        <begin position="291"/>
        <end position="368"/>
    </location>
</feature>
<dbReference type="PRINTS" id="PR00473">
    <property type="entry name" value="GALCTOKINASE"/>
</dbReference>
<gene>
    <name evidence="11" type="primary">galK</name>
    <name evidence="16" type="ORF">DES38_103151</name>
</gene>
<dbReference type="Pfam" id="PF00288">
    <property type="entry name" value="GHMP_kinases_N"/>
    <property type="match status" value="1"/>
</dbReference>
<keyword evidence="2 11" id="KW-0963">Cytoplasm</keyword>
<evidence type="ECO:0000256" key="8">
    <source>
        <dbReference type="ARBA" id="ARBA00022842"/>
    </source>
</evidence>
<feature type="active site" description="Proton acceptor" evidence="11">
    <location>
        <position position="177"/>
    </location>
</feature>
<dbReference type="InterPro" id="IPR020568">
    <property type="entry name" value="Ribosomal_Su5_D2-typ_SF"/>
</dbReference>
<dbReference type="EMBL" id="QJJR01000003">
    <property type="protein sequence ID" value="PXW92134.1"/>
    <property type="molecule type" value="Genomic_DNA"/>
</dbReference>
<evidence type="ECO:0000256" key="1">
    <source>
        <dbReference type="ARBA" id="ARBA00006566"/>
    </source>
</evidence>
<evidence type="ECO:0000259" key="13">
    <source>
        <dbReference type="Pfam" id="PF00288"/>
    </source>
</evidence>
<dbReference type="PANTHER" id="PTHR10457">
    <property type="entry name" value="MEVALONATE KINASE/GALACTOKINASE"/>
    <property type="match status" value="1"/>
</dbReference>
<evidence type="ECO:0000256" key="11">
    <source>
        <dbReference type="HAMAP-Rule" id="MF_00246"/>
    </source>
</evidence>
<dbReference type="InterPro" id="IPR006204">
    <property type="entry name" value="GHMP_kinase_N_dom"/>
</dbReference>
<keyword evidence="5 11" id="KW-0547">Nucleotide-binding</keyword>
<evidence type="ECO:0000256" key="10">
    <source>
        <dbReference type="ARBA" id="ARBA00023277"/>
    </source>
</evidence>
<dbReference type="UniPathway" id="UPA00214"/>
<dbReference type="HAMAP" id="MF_00246">
    <property type="entry name" value="Galactokinase"/>
    <property type="match status" value="1"/>
</dbReference>
<organism evidence="16 17">
    <name type="scientific">Streptohalobacillus salinus</name>
    <dbReference type="NCBI Taxonomy" id="621096"/>
    <lineage>
        <taxon>Bacteria</taxon>
        <taxon>Bacillati</taxon>
        <taxon>Bacillota</taxon>
        <taxon>Bacilli</taxon>
        <taxon>Bacillales</taxon>
        <taxon>Bacillaceae</taxon>
        <taxon>Streptohalobacillus</taxon>
    </lineage>
</organism>
<keyword evidence="7 11" id="KW-0067">ATP-binding</keyword>
<dbReference type="PROSITE" id="PS00106">
    <property type="entry name" value="GALACTOKINASE"/>
    <property type="match status" value="1"/>
</dbReference>
<dbReference type="GO" id="GO:0005829">
    <property type="term" value="C:cytosol"/>
    <property type="evidence" value="ECO:0007669"/>
    <property type="project" value="TreeGrafter"/>
</dbReference>
<keyword evidence="6 11" id="KW-0418">Kinase</keyword>
<feature type="binding site" evidence="11">
    <location>
        <begin position="36"/>
        <end position="39"/>
    </location>
    <ligand>
        <name>substrate</name>
    </ligand>
</feature>
<evidence type="ECO:0000256" key="6">
    <source>
        <dbReference type="ARBA" id="ARBA00022777"/>
    </source>
</evidence>
<dbReference type="InterPro" id="IPR022963">
    <property type="entry name" value="Galactokinase_bac"/>
</dbReference>
<dbReference type="Pfam" id="PF08544">
    <property type="entry name" value="GHMP_kinases_C"/>
    <property type="match status" value="1"/>
</dbReference>
<dbReference type="PANTHER" id="PTHR10457:SF7">
    <property type="entry name" value="GALACTOKINASE-RELATED"/>
    <property type="match status" value="1"/>
</dbReference>
<evidence type="ECO:0000259" key="15">
    <source>
        <dbReference type="Pfam" id="PF10509"/>
    </source>
</evidence>
<comment type="subcellular location">
    <subcellularLocation>
        <location evidence="11">Cytoplasm</location>
    </subcellularLocation>
</comment>
<comment type="caution">
    <text evidence="16">The sequence shown here is derived from an EMBL/GenBank/DDBJ whole genome shotgun (WGS) entry which is preliminary data.</text>
</comment>
<dbReference type="InterPro" id="IPR006206">
    <property type="entry name" value="Mevalonate/galactokinase"/>
</dbReference>
<comment type="function">
    <text evidence="11">Catalyzes the transfer of the gamma-phosphate of ATP to D-galactose to form alpha-D-galactose-1-phosphate (Gal-1-P).</text>
</comment>
<protein>
    <recommendedName>
        <fullName evidence="11 12">Galactokinase</fullName>
        <ecNumber evidence="11 12">2.7.1.6</ecNumber>
    </recommendedName>
    <alternativeName>
        <fullName evidence="11">Galactose kinase</fullName>
    </alternativeName>
</protein>
<dbReference type="SUPFAM" id="SSF54211">
    <property type="entry name" value="Ribosomal protein S5 domain 2-like"/>
    <property type="match status" value="1"/>
</dbReference>
<feature type="domain" description="GHMP kinase N-terminal" evidence="13">
    <location>
        <begin position="96"/>
        <end position="185"/>
    </location>
</feature>
<dbReference type="Gene3D" id="3.30.230.10">
    <property type="match status" value="1"/>
</dbReference>
<evidence type="ECO:0000256" key="4">
    <source>
        <dbReference type="ARBA" id="ARBA00022723"/>
    </source>
</evidence>
<feature type="binding site" evidence="11">
    <location>
        <position position="165"/>
    </location>
    <ligand>
        <name>Mg(2+)</name>
        <dbReference type="ChEBI" id="CHEBI:18420"/>
    </ligand>
</feature>
<dbReference type="GO" id="GO:0004335">
    <property type="term" value="F:galactokinase activity"/>
    <property type="evidence" value="ECO:0007669"/>
    <property type="project" value="UniProtKB-UniRule"/>
</dbReference>
<name>A0A2V3WDL9_9BACI</name>
<dbReference type="Gene3D" id="3.30.70.890">
    <property type="entry name" value="GHMP kinase, C-terminal domain"/>
    <property type="match status" value="1"/>
</dbReference>
<comment type="catalytic activity">
    <reaction evidence="11">
        <text>alpha-D-galactose + ATP = alpha-D-galactose 1-phosphate + ADP + H(+)</text>
        <dbReference type="Rhea" id="RHEA:13553"/>
        <dbReference type="ChEBI" id="CHEBI:15378"/>
        <dbReference type="ChEBI" id="CHEBI:28061"/>
        <dbReference type="ChEBI" id="CHEBI:30616"/>
        <dbReference type="ChEBI" id="CHEBI:58336"/>
        <dbReference type="ChEBI" id="CHEBI:456216"/>
        <dbReference type="EC" id="2.7.1.6"/>
    </reaction>
</comment>
<dbReference type="AlphaFoldDB" id="A0A2V3WDL9"/>
<dbReference type="GO" id="GO:0000287">
    <property type="term" value="F:magnesium ion binding"/>
    <property type="evidence" value="ECO:0007669"/>
    <property type="project" value="UniProtKB-UniRule"/>
</dbReference>
<dbReference type="PROSITE" id="PS00627">
    <property type="entry name" value="GHMP_KINASES_ATP"/>
    <property type="match status" value="1"/>
</dbReference>
<dbReference type="GO" id="GO:0005524">
    <property type="term" value="F:ATP binding"/>
    <property type="evidence" value="ECO:0007669"/>
    <property type="project" value="UniProtKB-UniRule"/>
</dbReference>
<dbReference type="InterPro" id="IPR006203">
    <property type="entry name" value="GHMP_knse_ATP-bd_CS"/>
</dbReference>
<dbReference type="NCBIfam" id="TIGR00131">
    <property type="entry name" value="gal_kin"/>
    <property type="match status" value="1"/>
</dbReference>
<keyword evidence="3 11" id="KW-0808">Transferase</keyword>
<dbReference type="PIRSF" id="PIRSF000530">
    <property type="entry name" value="Galactokinase"/>
    <property type="match status" value="1"/>
</dbReference>
<comment type="pathway">
    <text evidence="11">Carbohydrate metabolism; galactose metabolism.</text>
</comment>
<feature type="binding site" evidence="11">
    <location>
        <position position="227"/>
    </location>
    <ligand>
        <name>substrate</name>
    </ligand>
</feature>
<evidence type="ECO:0000256" key="5">
    <source>
        <dbReference type="ARBA" id="ARBA00022741"/>
    </source>
</evidence>
<evidence type="ECO:0000313" key="17">
    <source>
        <dbReference type="Proteomes" id="UP000247922"/>
    </source>
</evidence>
<evidence type="ECO:0000256" key="3">
    <source>
        <dbReference type="ARBA" id="ARBA00022679"/>
    </source>
</evidence>
<comment type="similarity">
    <text evidence="1 11">Belongs to the GHMP kinase family. GalK subfamily.</text>
</comment>
<dbReference type="Pfam" id="PF10509">
    <property type="entry name" value="GalKase_gal_bdg"/>
    <property type="match status" value="1"/>
</dbReference>
<proteinExistence type="inferred from homology"/>
<dbReference type="PRINTS" id="PR00959">
    <property type="entry name" value="MEVGALKINASE"/>
</dbReference>
<dbReference type="InterPro" id="IPR036554">
    <property type="entry name" value="GHMP_kinase_C_sf"/>
</dbReference>
<accession>A0A2V3WDL9</accession>
<keyword evidence="9 11" id="KW-0299">Galactose metabolism</keyword>
<keyword evidence="4 11" id="KW-0479">Metal-binding</keyword>
<dbReference type="EC" id="2.7.1.6" evidence="11 12"/>
<dbReference type="FunFam" id="3.30.70.890:FF:000001">
    <property type="entry name" value="Galactokinase"/>
    <property type="match status" value="1"/>
</dbReference>
<dbReference type="GO" id="GO:0006012">
    <property type="term" value="P:galactose metabolic process"/>
    <property type="evidence" value="ECO:0007669"/>
    <property type="project" value="UniProtKB-UniRule"/>
</dbReference>
<sequence length="396" mass="43858">MNMETQTLMTRFTEVFGKGGEPALFFAPGRINLIGEHTDYNGGYVFPASISFGTYAVARKRSDRKLQFYSMNFDNLGVIESSLDGLAYQKSDNWANYPKGMTKLFIDNGFSIENGYDILFFGNIPNGAGLSSSASIELATGVMLETLFDLTIDRVEMVKLGQKVENQYIGVNSGIMDQFAIGMGKENHAILLDCNTLDYKYAPIDLGEYVIMIMNTNKRRELADSKYNERRSQCESALKDLQTELAIASLGELSIAEFEANKHLISSEVEQKRAKHAVYENQRTKDAFDRLHENDLEAVGALLNQSHKSLQYDYEVTGIELDTLAETAWQQDGVLGARMTGAGFGGCAIALVEKAKVDQVKTNIDKTYTEKIGYAPTFYEATIGDGAKALTHEGGR</sequence>